<evidence type="ECO:0008006" key="4">
    <source>
        <dbReference type="Google" id="ProtNLM"/>
    </source>
</evidence>
<proteinExistence type="predicted"/>
<dbReference type="EMBL" id="JACORT010000004">
    <property type="protein sequence ID" value="MBC5783487.1"/>
    <property type="molecule type" value="Genomic_DNA"/>
</dbReference>
<protein>
    <recommendedName>
        <fullName evidence="4">Lipoprotein</fullName>
    </recommendedName>
</protein>
<organism evidence="2 3">
    <name type="scientific">Ramlibacter cellulosilyticus</name>
    <dbReference type="NCBI Taxonomy" id="2764187"/>
    <lineage>
        <taxon>Bacteria</taxon>
        <taxon>Pseudomonadati</taxon>
        <taxon>Pseudomonadota</taxon>
        <taxon>Betaproteobacteria</taxon>
        <taxon>Burkholderiales</taxon>
        <taxon>Comamonadaceae</taxon>
        <taxon>Ramlibacter</taxon>
    </lineage>
</organism>
<feature type="chain" id="PRO_5037620939" description="Lipoprotein" evidence="1">
    <location>
        <begin position="27"/>
        <end position="191"/>
    </location>
</feature>
<reference evidence="2" key="1">
    <citation type="submission" date="2020-08" db="EMBL/GenBank/DDBJ databases">
        <title>Ramlibacter sp. USB13 16S ribosomal RNA gene genome sequencing and assembly.</title>
        <authorList>
            <person name="Kang M."/>
        </authorList>
    </citation>
    <scope>NUCLEOTIDE SEQUENCE</scope>
    <source>
        <strain evidence="2">USB13</strain>
    </source>
</reference>
<dbReference type="RefSeq" id="WP_187076240.1">
    <property type="nucleotide sequence ID" value="NZ_JACORT010000004.1"/>
</dbReference>
<keyword evidence="3" id="KW-1185">Reference proteome</keyword>
<comment type="caution">
    <text evidence="2">The sequence shown here is derived from an EMBL/GenBank/DDBJ whole genome shotgun (WGS) entry which is preliminary data.</text>
</comment>
<evidence type="ECO:0000313" key="2">
    <source>
        <dbReference type="EMBL" id="MBC5783487.1"/>
    </source>
</evidence>
<accession>A0A923MTF6</accession>
<feature type="signal peptide" evidence="1">
    <location>
        <begin position="1"/>
        <end position="26"/>
    </location>
</feature>
<sequence>MKARSAACACLAFLLTACTTMLPHGATDAPRPFESYEQAEVAAGKIVPFQTREGELPRLGFDAREGSNVTLIPYPNIVARLAPYSALALEHLDPGIRSCILAMAGCKGYLFRFEREDRKREGSFMLDFFNIRRVTNVTGWWFEALVVVDANGVVLFRNVAGQPRLGRTDSQTNPLGPLQGAGEAAGAVLLH</sequence>
<name>A0A923MTF6_9BURK</name>
<dbReference type="PROSITE" id="PS51257">
    <property type="entry name" value="PROKAR_LIPOPROTEIN"/>
    <property type="match status" value="1"/>
</dbReference>
<gene>
    <name evidence="2" type="ORF">H8N03_11075</name>
</gene>
<keyword evidence="1" id="KW-0732">Signal</keyword>
<evidence type="ECO:0000256" key="1">
    <source>
        <dbReference type="SAM" id="SignalP"/>
    </source>
</evidence>
<dbReference type="AlphaFoldDB" id="A0A923MTF6"/>
<dbReference type="Proteomes" id="UP000608513">
    <property type="component" value="Unassembled WGS sequence"/>
</dbReference>
<evidence type="ECO:0000313" key="3">
    <source>
        <dbReference type="Proteomes" id="UP000608513"/>
    </source>
</evidence>